<dbReference type="SMART" id="SM00062">
    <property type="entry name" value="PBPb"/>
    <property type="match status" value="1"/>
</dbReference>
<protein>
    <submittedName>
        <fullName evidence="4">ABC transporter substrate-binding protein</fullName>
    </submittedName>
</protein>
<dbReference type="AlphaFoldDB" id="A0A8J2YWA6"/>
<feature type="signal peptide" evidence="2">
    <location>
        <begin position="1"/>
        <end position="25"/>
    </location>
</feature>
<sequence length="250" mass="27450">MTLPFRLLSACLALLAAFVAGIARADMVTIAACENYAPYSDASLPGDGFANDLTARIMSRAGYDVSVTIMPWVRALQGTETGTFDILPSAWYTEARGRTLLFSQPIALSRLVFVKPVSSPFEFHSLDDLRGLTVGTVSGYAYTPDFLTSPLFQRTAVADIVLNLRMVAARRIDLTLDDELTLRFIIHSRAPELAPLLSLTRGVLSEQPLYVAFSRTRPDAERLVAAFDAGLARMQADGDYQRLLALHQME</sequence>
<gene>
    <name evidence="4" type="ORF">GCM10011611_41650</name>
</gene>
<dbReference type="SUPFAM" id="SSF53850">
    <property type="entry name" value="Periplasmic binding protein-like II"/>
    <property type="match status" value="1"/>
</dbReference>
<feature type="chain" id="PRO_5035230460" evidence="2">
    <location>
        <begin position="26"/>
        <end position="250"/>
    </location>
</feature>
<dbReference type="PANTHER" id="PTHR35936:SF25">
    <property type="entry name" value="ABC TRANSPORTER SUBSTRATE-BINDING PROTEIN"/>
    <property type="match status" value="1"/>
</dbReference>
<dbReference type="RefSeq" id="WP_189049348.1">
    <property type="nucleotide sequence ID" value="NZ_BMJQ01000011.1"/>
</dbReference>
<dbReference type="EMBL" id="BMJQ01000011">
    <property type="protein sequence ID" value="GGF31185.1"/>
    <property type="molecule type" value="Genomic_DNA"/>
</dbReference>
<keyword evidence="1 2" id="KW-0732">Signal</keyword>
<keyword evidence="5" id="KW-1185">Reference proteome</keyword>
<dbReference type="Gene3D" id="3.40.190.10">
    <property type="entry name" value="Periplasmic binding protein-like II"/>
    <property type="match status" value="2"/>
</dbReference>
<evidence type="ECO:0000313" key="5">
    <source>
        <dbReference type="Proteomes" id="UP000646365"/>
    </source>
</evidence>
<evidence type="ECO:0000256" key="1">
    <source>
        <dbReference type="ARBA" id="ARBA00022729"/>
    </source>
</evidence>
<dbReference type="Pfam" id="PF00497">
    <property type="entry name" value="SBP_bac_3"/>
    <property type="match status" value="1"/>
</dbReference>
<evidence type="ECO:0000256" key="2">
    <source>
        <dbReference type="SAM" id="SignalP"/>
    </source>
</evidence>
<dbReference type="InterPro" id="IPR001638">
    <property type="entry name" value="Solute-binding_3/MltF_N"/>
</dbReference>
<comment type="caution">
    <text evidence="4">The sequence shown here is derived from an EMBL/GenBank/DDBJ whole genome shotgun (WGS) entry which is preliminary data.</text>
</comment>
<reference evidence="4" key="2">
    <citation type="submission" date="2020-09" db="EMBL/GenBank/DDBJ databases">
        <authorList>
            <person name="Sun Q."/>
            <person name="Zhou Y."/>
        </authorList>
    </citation>
    <scope>NUCLEOTIDE SEQUENCE</scope>
    <source>
        <strain evidence="4">CGMCC 1.15725</strain>
    </source>
</reference>
<name>A0A8J2YWA6_9PROT</name>
<proteinExistence type="predicted"/>
<dbReference type="PANTHER" id="PTHR35936">
    <property type="entry name" value="MEMBRANE-BOUND LYTIC MUREIN TRANSGLYCOSYLASE F"/>
    <property type="match status" value="1"/>
</dbReference>
<evidence type="ECO:0000259" key="3">
    <source>
        <dbReference type="SMART" id="SM00062"/>
    </source>
</evidence>
<organism evidence="4 5">
    <name type="scientific">Aliidongia dinghuensis</name>
    <dbReference type="NCBI Taxonomy" id="1867774"/>
    <lineage>
        <taxon>Bacteria</taxon>
        <taxon>Pseudomonadati</taxon>
        <taxon>Pseudomonadota</taxon>
        <taxon>Alphaproteobacteria</taxon>
        <taxon>Rhodospirillales</taxon>
        <taxon>Dongiaceae</taxon>
        <taxon>Aliidongia</taxon>
    </lineage>
</organism>
<evidence type="ECO:0000313" key="4">
    <source>
        <dbReference type="EMBL" id="GGF31185.1"/>
    </source>
</evidence>
<dbReference type="Proteomes" id="UP000646365">
    <property type="component" value="Unassembled WGS sequence"/>
</dbReference>
<accession>A0A8J2YWA6</accession>
<reference evidence="4" key="1">
    <citation type="journal article" date="2014" name="Int. J. Syst. Evol. Microbiol.">
        <title>Complete genome sequence of Corynebacterium casei LMG S-19264T (=DSM 44701T), isolated from a smear-ripened cheese.</title>
        <authorList>
            <consortium name="US DOE Joint Genome Institute (JGI-PGF)"/>
            <person name="Walter F."/>
            <person name="Albersmeier A."/>
            <person name="Kalinowski J."/>
            <person name="Ruckert C."/>
        </authorList>
    </citation>
    <scope>NUCLEOTIDE SEQUENCE</scope>
    <source>
        <strain evidence="4">CGMCC 1.15725</strain>
    </source>
</reference>
<feature type="domain" description="Solute-binding protein family 3/N-terminal" evidence="3">
    <location>
        <begin position="27"/>
        <end position="250"/>
    </location>
</feature>